<dbReference type="GO" id="GO:1990414">
    <property type="term" value="P:replication-born double-strand break repair via sister chromatid exchange"/>
    <property type="evidence" value="ECO:0007669"/>
    <property type="project" value="TreeGrafter"/>
</dbReference>
<feature type="domain" description="Rad21/Rec8-like protein N-terminal" evidence="3">
    <location>
        <begin position="1"/>
        <end position="97"/>
    </location>
</feature>
<dbReference type="STRING" id="78915.A0A4P9XPE5"/>
<sequence>MFYLHESDSTYHSDLNIVWLAATQSPQSAVRKLSRRTVNGVDVLRVCKLIMQPSQPTALHITSNLMYGVARVYQQQCHFCYVDVAQISARLRAQLFRLPTADVGKVPLTARQGCRINGYEPWSGISSVAPSPGGHVRMTHDIQSLASFDSLSHSAWPAAEPASLGSRYTLPPSSSLDVEGAFRPLDMEPVWPDEGPDDHDLGLLLDVDAQAGKMADIETGDSADEPVDVDRRHALPRVLTKRVRHHQPVGRQSLLPPTDPEKVRQNFDRVTCLVEHASGNEISLLWSDHGRPRVARHRSLCDAITELPPIRTSSAIALPPAPTITTVALNGTYRNLARQLLCASAIPLYAPELCNTWSRLVSASIKANGNLPNAKRRRVAKTAEHNLAEQPSNAEHLVFSDHVRHLSTLVPDTPAAEPEVMRAGTSRPDMPGTELLPHQSAVTPWHLRQPLSSRDSLMASSSAHTQSRITASTMSRNILLGTPSITSGMPHFTPGFDLDVDMDSGLALDEAGRPATYGSALLVYDPALEGQGPFDEADILQATMDQDTELFYRQARA</sequence>
<protein>
    <submittedName>
        <fullName evidence="4">Rec8 like protein-domain-containing protein</fullName>
    </submittedName>
</protein>
<evidence type="ECO:0000313" key="4">
    <source>
        <dbReference type="EMBL" id="RKP07874.1"/>
    </source>
</evidence>
<keyword evidence="2" id="KW-0539">Nucleus</keyword>
<comment type="subcellular location">
    <subcellularLocation>
        <location evidence="1">Nucleus</location>
    </subcellularLocation>
</comment>
<name>A0A4P9XPE5_9FUNG</name>
<dbReference type="Proteomes" id="UP000271241">
    <property type="component" value="Unassembled WGS sequence"/>
</dbReference>
<dbReference type="EMBL" id="KZ992662">
    <property type="protein sequence ID" value="RKP07874.1"/>
    <property type="molecule type" value="Genomic_DNA"/>
</dbReference>
<organism evidence="4 5">
    <name type="scientific">Thamnocephalis sphaerospora</name>
    <dbReference type="NCBI Taxonomy" id="78915"/>
    <lineage>
        <taxon>Eukaryota</taxon>
        <taxon>Fungi</taxon>
        <taxon>Fungi incertae sedis</taxon>
        <taxon>Zoopagomycota</taxon>
        <taxon>Zoopagomycotina</taxon>
        <taxon>Zoopagomycetes</taxon>
        <taxon>Zoopagales</taxon>
        <taxon>Sigmoideomycetaceae</taxon>
        <taxon>Thamnocephalis</taxon>
    </lineage>
</organism>
<dbReference type="OrthoDB" id="10071381at2759"/>
<dbReference type="PANTHER" id="PTHR12585:SF69">
    <property type="entry name" value="FI11703P"/>
    <property type="match status" value="1"/>
</dbReference>
<evidence type="ECO:0000256" key="2">
    <source>
        <dbReference type="ARBA" id="ARBA00023242"/>
    </source>
</evidence>
<evidence type="ECO:0000313" key="5">
    <source>
        <dbReference type="Proteomes" id="UP000271241"/>
    </source>
</evidence>
<dbReference type="GO" id="GO:0007062">
    <property type="term" value="P:sister chromatid cohesion"/>
    <property type="evidence" value="ECO:0007669"/>
    <property type="project" value="InterPro"/>
</dbReference>
<dbReference type="GO" id="GO:0003682">
    <property type="term" value="F:chromatin binding"/>
    <property type="evidence" value="ECO:0007669"/>
    <property type="project" value="TreeGrafter"/>
</dbReference>
<reference evidence="5" key="1">
    <citation type="journal article" date="2018" name="Nat. Microbiol.">
        <title>Leveraging single-cell genomics to expand the fungal tree of life.</title>
        <authorList>
            <person name="Ahrendt S.R."/>
            <person name="Quandt C.A."/>
            <person name="Ciobanu D."/>
            <person name="Clum A."/>
            <person name="Salamov A."/>
            <person name="Andreopoulos B."/>
            <person name="Cheng J.F."/>
            <person name="Woyke T."/>
            <person name="Pelin A."/>
            <person name="Henrissat B."/>
            <person name="Reynolds N.K."/>
            <person name="Benny G.L."/>
            <person name="Smith M.E."/>
            <person name="James T.Y."/>
            <person name="Grigoriev I.V."/>
        </authorList>
    </citation>
    <scope>NUCLEOTIDE SEQUENCE [LARGE SCALE GENOMIC DNA]</scope>
    <source>
        <strain evidence="5">RSA 1356</strain>
    </source>
</reference>
<dbReference type="GO" id="GO:0005634">
    <property type="term" value="C:nucleus"/>
    <property type="evidence" value="ECO:0007669"/>
    <property type="project" value="UniProtKB-SubCell"/>
</dbReference>
<dbReference type="InterPro" id="IPR006910">
    <property type="entry name" value="Rad21_Rec8_N"/>
</dbReference>
<proteinExistence type="predicted"/>
<gene>
    <name evidence="4" type="ORF">THASP1DRAFT_30307</name>
</gene>
<keyword evidence="5" id="KW-1185">Reference proteome</keyword>
<dbReference type="PANTHER" id="PTHR12585">
    <property type="entry name" value="SCC1 / RAD21 FAMILY MEMBER"/>
    <property type="match status" value="1"/>
</dbReference>
<evidence type="ECO:0000256" key="1">
    <source>
        <dbReference type="ARBA" id="ARBA00004123"/>
    </source>
</evidence>
<accession>A0A4P9XPE5</accession>
<evidence type="ECO:0000259" key="3">
    <source>
        <dbReference type="Pfam" id="PF04825"/>
    </source>
</evidence>
<dbReference type="InterPro" id="IPR039781">
    <property type="entry name" value="Rad21/Rec8-like"/>
</dbReference>
<dbReference type="Pfam" id="PF04825">
    <property type="entry name" value="Rad21_Rec8_N"/>
    <property type="match status" value="1"/>
</dbReference>
<dbReference type="GO" id="GO:0008278">
    <property type="term" value="C:cohesin complex"/>
    <property type="evidence" value="ECO:0007669"/>
    <property type="project" value="InterPro"/>
</dbReference>
<dbReference type="AlphaFoldDB" id="A0A4P9XPE5"/>